<name>A0A373FCL7_COMTE</name>
<dbReference type="Pfam" id="PF12625">
    <property type="entry name" value="Arabinose_bd"/>
    <property type="match status" value="1"/>
</dbReference>
<dbReference type="GO" id="GO:0005829">
    <property type="term" value="C:cytosol"/>
    <property type="evidence" value="ECO:0007669"/>
    <property type="project" value="TreeGrafter"/>
</dbReference>
<accession>A0A373FCL7</accession>
<dbReference type="Pfam" id="PF12833">
    <property type="entry name" value="HTH_18"/>
    <property type="match status" value="1"/>
</dbReference>
<dbReference type="InterPro" id="IPR018060">
    <property type="entry name" value="HTH_AraC"/>
</dbReference>
<evidence type="ECO:0000259" key="2">
    <source>
        <dbReference type="PROSITE" id="PS01124"/>
    </source>
</evidence>
<protein>
    <submittedName>
        <fullName evidence="3">AraC family transcriptional regulator</fullName>
    </submittedName>
</protein>
<sequence length="334" mass="36282">MTALMRSASLAHYADLAISVGLQPLEMLAAVGLPRSCFDNTELRIPAASVMRLMEMSAERSGEQAFGLRLSVTRRLSSFGVVGMLARDEPTLRQALDTLNSYLYLHNESLTTHIHEAAGVAVIEQVFLPSVGAGRQSVELTLGALYHTLCLALGPDWKPRSISFMHPPPASLAWHRSILGGNLLFSQDYNGITLSSADMDAPLHAADPVMRQQMRALVREDLASSTLGIGDEVEQLITALLPTGRCSADQVALHLGVDRRTVHRRLAAQGTSFARLLESIRREQAQRLMAYGDRKLSDIAPLLGFSSLSAFSRWRHGHKAVPDAAEPAKAARSG</sequence>
<organism evidence="3 4">
    <name type="scientific">Comamonas testosteroni</name>
    <name type="common">Pseudomonas testosteroni</name>
    <dbReference type="NCBI Taxonomy" id="285"/>
    <lineage>
        <taxon>Bacteria</taxon>
        <taxon>Pseudomonadati</taxon>
        <taxon>Pseudomonadota</taxon>
        <taxon>Betaproteobacteria</taxon>
        <taxon>Burkholderiales</taxon>
        <taxon>Comamonadaceae</taxon>
        <taxon>Comamonas</taxon>
    </lineage>
</organism>
<proteinExistence type="predicted"/>
<dbReference type="SMART" id="SM00342">
    <property type="entry name" value="HTH_ARAC"/>
    <property type="match status" value="1"/>
</dbReference>
<dbReference type="EMBL" id="QURR01000030">
    <property type="protein sequence ID" value="RGE41149.1"/>
    <property type="molecule type" value="Genomic_DNA"/>
</dbReference>
<comment type="caution">
    <text evidence="3">The sequence shown here is derived from an EMBL/GenBank/DDBJ whole genome shotgun (WGS) entry which is preliminary data.</text>
</comment>
<dbReference type="AlphaFoldDB" id="A0A373FCL7"/>
<dbReference type="PROSITE" id="PS01124">
    <property type="entry name" value="HTH_ARAC_FAMILY_2"/>
    <property type="match status" value="1"/>
</dbReference>
<gene>
    <name evidence="3" type="ORF">DZC30_18930</name>
</gene>
<dbReference type="PANTHER" id="PTHR47894">
    <property type="entry name" value="HTH-TYPE TRANSCRIPTIONAL REGULATOR GADX"/>
    <property type="match status" value="1"/>
</dbReference>
<dbReference type="Proteomes" id="UP000261948">
    <property type="component" value="Unassembled WGS sequence"/>
</dbReference>
<dbReference type="Gene3D" id="1.10.10.60">
    <property type="entry name" value="Homeodomain-like"/>
    <property type="match status" value="1"/>
</dbReference>
<dbReference type="OrthoDB" id="6506763at2"/>
<evidence type="ECO:0000256" key="1">
    <source>
        <dbReference type="ARBA" id="ARBA00023125"/>
    </source>
</evidence>
<reference evidence="3 4" key="1">
    <citation type="submission" date="2018-08" db="EMBL/GenBank/DDBJ databases">
        <title>Comamonas testosteroni strain SWCO2.</title>
        <authorList>
            <person name="Jiang N."/>
            <person name="Zhang X.Z."/>
        </authorList>
    </citation>
    <scope>NUCLEOTIDE SEQUENCE [LARGE SCALE GENOMIC DNA]</scope>
    <source>
        <strain evidence="3 4">SWCO2</strain>
    </source>
</reference>
<dbReference type="GO" id="GO:0003700">
    <property type="term" value="F:DNA-binding transcription factor activity"/>
    <property type="evidence" value="ECO:0007669"/>
    <property type="project" value="InterPro"/>
</dbReference>
<dbReference type="InterPro" id="IPR032687">
    <property type="entry name" value="AraC-type_N"/>
</dbReference>
<feature type="domain" description="HTH araC/xylS-type" evidence="2">
    <location>
        <begin position="231"/>
        <end position="313"/>
    </location>
</feature>
<evidence type="ECO:0000313" key="4">
    <source>
        <dbReference type="Proteomes" id="UP000261948"/>
    </source>
</evidence>
<dbReference type="GO" id="GO:0000976">
    <property type="term" value="F:transcription cis-regulatory region binding"/>
    <property type="evidence" value="ECO:0007669"/>
    <property type="project" value="TreeGrafter"/>
</dbReference>
<keyword evidence="1" id="KW-0238">DNA-binding</keyword>
<evidence type="ECO:0000313" key="3">
    <source>
        <dbReference type="EMBL" id="RGE41149.1"/>
    </source>
</evidence>
<dbReference type="PANTHER" id="PTHR47894:SF4">
    <property type="entry name" value="HTH-TYPE TRANSCRIPTIONAL REGULATOR GADX"/>
    <property type="match status" value="1"/>
</dbReference>
<keyword evidence="4" id="KW-1185">Reference proteome</keyword>